<proteinExistence type="predicted"/>
<evidence type="ECO:0000313" key="3">
    <source>
        <dbReference type="Proteomes" id="UP000765160"/>
    </source>
</evidence>
<evidence type="ECO:0000313" key="2">
    <source>
        <dbReference type="EMBL" id="NKE45440.1"/>
    </source>
</evidence>
<dbReference type="RefSeq" id="WP_168049880.1">
    <property type="nucleotide sequence ID" value="NZ_JAATJR010000003.1"/>
</dbReference>
<comment type="caution">
    <text evidence="2">The sequence shown here is derived from an EMBL/GenBank/DDBJ whole genome shotgun (WGS) entry which is preliminary data.</text>
</comment>
<dbReference type="Pfam" id="PF13480">
    <property type="entry name" value="Acetyltransf_6"/>
    <property type="match status" value="1"/>
</dbReference>
<name>A0ABX1EZE9_9PROT</name>
<dbReference type="EMBL" id="JAAVTX010000003">
    <property type="protein sequence ID" value="NKE45440.1"/>
    <property type="molecule type" value="Genomic_DNA"/>
</dbReference>
<organism evidence="2 3">
    <name type="scientific">Falsiroseomonas frigidaquae</name>
    <dbReference type="NCBI Taxonomy" id="487318"/>
    <lineage>
        <taxon>Bacteria</taxon>
        <taxon>Pseudomonadati</taxon>
        <taxon>Pseudomonadota</taxon>
        <taxon>Alphaproteobacteria</taxon>
        <taxon>Acetobacterales</taxon>
        <taxon>Roseomonadaceae</taxon>
        <taxon>Falsiroseomonas</taxon>
    </lineage>
</organism>
<dbReference type="Gene3D" id="3.40.630.30">
    <property type="match status" value="1"/>
</dbReference>
<sequence>MKIDLIPRPDLQTLGAEWRALEARVPELSFFRSWSWVGCLAAERFDDALLLRAERAGQVVALALCNRRGGRLCLGESGDPARDAPFVEHNGPLMLDEPGLLAALLRQAAAARGVRRLVLGGVAPGILAAAPGVRLRCQERQAPFVDLDAIRAAGGDHLAMLSANARQQIRRSLRHYGEVQLHRAATLQDAQAMLARMVRLHEATWQARGRPGAFATAYLRRFHDALLARALPRGEVELLEFRAGAGTLGILYNFRLRGRVSAYQSGFAPAEGNHAKPGLTCHALAIADSLARGDRVYDFLGGADRYKRSLAKQEATLAWAELVPRWSPTGVALRAWHALRPHAASFRSTREGRSAAGDGAEA</sequence>
<feature type="domain" description="BioF2-like acetyltransferase" evidence="1">
    <location>
        <begin position="164"/>
        <end position="308"/>
    </location>
</feature>
<dbReference type="SUPFAM" id="SSF55729">
    <property type="entry name" value="Acyl-CoA N-acyltransferases (Nat)"/>
    <property type="match status" value="1"/>
</dbReference>
<accession>A0ABX1EZE9</accession>
<keyword evidence="3" id="KW-1185">Reference proteome</keyword>
<evidence type="ECO:0000259" key="1">
    <source>
        <dbReference type="Pfam" id="PF13480"/>
    </source>
</evidence>
<protein>
    <submittedName>
        <fullName evidence="2">GNAT family N-acetyltransferase</fullName>
    </submittedName>
</protein>
<dbReference type="InterPro" id="IPR016181">
    <property type="entry name" value="Acyl_CoA_acyltransferase"/>
</dbReference>
<dbReference type="Proteomes" id="UP000765160">
    <property type="component" value="Unassembled WGS sequence"/>
</dbReference>
<dbReference type="InterPro" id="IPR038740">
    <property type="entry name" value="BioF2-like_GNAT_dom"/>
</dbReference>
<gene>
    <name evidence="2" type="ORF">HB662_11690</name>
</gene>
<reference evidence="2 3" key="1">
    <citation type="submission" date="2020-03" db="EMBL/GenBank/DDBJ databases">
        <title>Roseomonas selenitidurans sp. nov. isolated from soil.</title>
        <authorList>
            <person name="Liu H."/>
        </authorList>
    </citation>
    <scope>NUCLEOTIDE SEQUENCE [LARGE SCALE GENOMIC DNA]</scope>
    <source>
        <strain evidence="2 3">JCM 15073</strain>
    </source>
</reference>